<evidence type="ECO:0000256" key="1">
    <source>
        <dbReference type="PIRSR" id="PIRSR606823-2"/>
    </source>
</evidence>
<dbReference type="GO" id="GO:0017040">
    <property type="term" value="F:N-acylsphingosine amidohydrolase activity"/>
    <property type="evidence" value="ECO:0007669"/>
    <property type="project" value="UniProtKB-UniRule"/>
</dbReference>
<dbReference type="PANTHER" id="PTHR12670:SF1">
    <property type="entry name" value="NEUTRAL CERAMIDASE"/>
    <property type="match status" value="1"/>
</dbReference>
<dbReference type="EC" id="3.5.1.23" evidence="2"/>
<dbReference type="InterPro" id="IPR006823">
    <property type="entry name" value="Ceramidase_alk"/>
</dbReference>
<organism evidence="4 5">
    <name type="scientific">Faecalibacillus faecis</name>
    <dbReference type="NCBI Taxonomy" id="1982628"/>
    <lineage>
        <taxon>Bacteria</taxon>
        <taxon>Bacillati</taxon>
        <taxon>Bacillota</taxon>
        <taxon>Erysipelotrichia</taxon>
        <taxon>Erysipelotrichales</taxon>
        <taxon>Coprobacillaceae</taxon>
        <taxon>Faecalibacillus</taxon>
    </lineage>
</organism>
<comment type="caution">
    <text evidence="4">The sequence shown here is derived from an EMBL/GenBank/DDBJ whole genome shotgun (WGS) entry which is preliminary data.</text>
</comment>
<dbReference type="GO" id="GO:0042759">
    <property type="term" value="P:long-chain fatty acid biosynthetic process"/>
    <property type="evidence" value="ECO:0007669"/>
    <property type="project" value="TreeGrafter"/>
</dbReference>
<feature type="binding site" evidence="1">
    <location>
        <position position="180"/>
    </location>
    <ligand>
        <name>Zn(2+)</name>
        <dbReference type="ChEBI" id="CHEBI:29105"/>
    </ligand>
</feature>
<dbReference type="PANTHER" id="PTHR12670">
    <property type="entry name" value="CERAMIDASE"/>
    <property type="match status" value="1"/>
</dbReference>
<dbReference type="RefSeq" id="WP_106987548.1">
    <property type="nucleotide sequence ID" value="NZ_DAWBWI010000170.1"/>
</dbReference>
<evidence type="ECO:0000313" key="5">
    <source>
        <dbReference type="Proteomes" id="UP000241201"/>
    </source>
</evidence>
<sequence length="408" mass="46517">MEIGYNKLNITPTQPVHIAGYNRKELSKGVLDPIEINSLVIKENNKTIIFSILDSIIIEDCVILPVKKAIFENFGIPFEQIIIGCIHTHSAPAYFKPFFENVYIDQELQKSLIQSFIKSISKALASLEDASLTMETTQIEGLYGNRNVKDGCVDKSINVLHFMNSHSKNEICSFIQMSCHPTILNGSNFKLSADLLGWIRQKYQTKTQVPCMIVNGFCGDVSTRFYRELKGEDELERVSSSIIQQMNDLNPLDVLFNDLKCTSFEKSYQYNGQSDPFVQKEIPHLKEKIQNSQNDVEKAIASQLLYNLEFKASKGEMVLKLYSHIIKLGNILFISLPGDITAALGKRIVDHFKDYKVIILGYCENYSNYFVCKEDYSKYFETYISRLSKGNADDFIQHVINQADDLLK</sequence>
<proteinExistence type="inferred from homology"/>
<dbReference type="GeneID" id="77470388"/>
<evidence type="ECO:0000259" key="3">
    <source>
        <dbReference type="Pfam" id="PF04734"/>
    </source>
</evidence>
<reference evidence="5" key="1">
    <citation type="submission" date="2018-03" db="EMBL/GenBank/DDBJ databases">
        <title>Lachnoclostridium SNUG30370 gen.nov., sp.nov., isolated from human faeces.</title>
        <authorList>
            <person name="Seo B."/>
            <person name="Jeon K."/>
            <person name="Ko G."/>
        </authorList>
    </citation>
    <scope>NUCLEOTIDE SEQUENCE [LARGE SCALE GENOMIC DNA]</scope>
    <source>
        <strain evidence="5">SNUG30370</strain>
    </source>
</reference>
<keyword evidence="5" id="KW-1185">Reference proteome</keyword>
<feature type="binding site" evidence="1">
    <location>
        <position position="87"/>
    </location>
    <ligand>
        <name>Zn(2+)</name>
        <dbReference type="ChEBI" id="CHEBI:29105"/>
    </ligand>
</feature>
<dbReference type="EMBL" id="PYLP01000003">
    <property type="protein sequence ID" value="PST41431.1"/>
    <property type="molecule type" value="Genomic_DNA"/>
</dbReference>
<protein>
    <recommendedName>
        <fullName evidence="2">Neutral ceramidase</fullName>
        <ecNumber evidence="2">3.5.1.23</ecNumber>
    </recommendedName>
</protein>
<dbReference type="InterPro" id="IPR031329">
    <property type="entry name" value="NEUT/ALK_ceramidase_N"/>
</dbReference>
<keyword evidence="2" id="KW-0378">Hydrolase</keyword>
<evidence type="ECO:0000256" key="2">
    <source>
        <dbReference type="RuleBase" id="RU366019"/>
    </source>
</evidence>
<feature type="domain" description="Neutral/alkaline non-lysosomal ceramidase N-terminal" evidence="3">
    <location>
        <begin position="3"/>
        <end position="199"/>
    </location>
</feature>
<name>A0A2T3G1W3_9FIRM</name>
<accession>A0A2T3G1W3</accession>
<dbReference type="GO" id="GO:0046512">
    <property type="term" value="P:sphingosine biosynthetic process"/>
    <property type="evidence" value="ECO:0007669"/>
    <property type="project" value="TreeGrafter"/>
</dbReference>
<dbReference type="GO" id="GO:0016020">
    <property type="term" value="C:membrane"/>
    <property type="evidence" value="ECO:0007669"/>
    <property type="project" value="GOC"/>
</dbReference>
<keyword evidence="1" id="KW-0862">Zinc</keyword>
<keyword evidence="2" id="KW-0443">Lipid metabolism</keyword>
<comment type="cofactor">
    <cofactor evidence="1">
        <name>Zn(2+)</name>
        <dbReference type="ChEBI" id="CHEBI:29105"/>
    </cofactor>
    <text evidence="1">Binds 1 zinc ion per subunit.</text>
</comment>
<keyword evidence="1" id="KW-0479">Metal-binding</keyword>
<dbReference type="Proteomes" id="UP000241201">
    <property type="component" value="Unassembled WGS sequence"/>
</dbReference>
<dbReference type="Pfam" id="PF04734">
    <property type="entry name" value="Ceramidase_alk"/>
    <property type="match status" value="1"/>
</dbReference>
<dbReference type="GO" id="GO:0005576">
    <property type="term" value="C:extracellular region"/>
    <property type="evidence" value="ECO:0007669"/>
    <property type="project" value="TreeGrafter"/>
</dbReference>
<evidence type="ECO:0000313" key="4">
    <source>
        <dbReference type="EMBL" id="PST41431.1"/>
    </source>
</evidence>
<gene>
    <name evidence="4" type="ORF">C7U55_04655</name>
</gene>
<comment type="catalytic activity">
    <reaction evidence="2">
        <text>an N-acylsphing-4-enine + H2O = sphing-4-enine + a fatty acid</text>
        <dbReference type="Rhea" id="RHEA:20856"/>
        <dbReference type="ChEBI" id="CHEBI:15377"/>
        <dbReference type="ChEBI" id="CHEBI:28868"/>
        <dbReference type="ChEBI" id="CHEBI:52639"/>
        <dbReference type="ChEBI" id="CHEBI:57756"/>
        <dbReference type="EC" id="3.5.1.23"/>
    </reaction>
</comment>
<dbReference type="GO" id="GO:0046514">
    <property type="term" value="P:ceramide catabolic process"/>
    <property type="evidence" value="ECO:0007669"/>
    <property type="project" value="InterPro"/>
</dbReference>
<keyword evidence="2" id="KW-0746">Sphingolipid metabolism</keyword>
<dbReference type="GO" id="GO:0046872">
    <property type="term" value="F:metal ion binding"/>
    <property type="evidence" value="ECO:0007669"/>
    <property type="project" value="UniProtKB-KW"/>
</dbReference>
<comment type="similarity">
    <text evidence="2">Belongs to the neutral ceramidase family.</text>
</comment>
<dbReference type="AlphaFoldDB" id="A0A2T3G1W3"/>